<dbReference type="PATRIC" id="fig|543877.4.peg.2411"/>
<evidence type="ECO:0008006" key="4">
    <source>
        <dbReference type="Google" id="ProtNLM"/>
    </source>
</evidence>
<name>A0A0G3XDE3_9SPHN</name>
<dbReference type="Proteomes" id="UP000037643">
    <property type="component" value="Chromosome"/>
</dbReference>
<evidence type="ECO:0000256" key="1">
    <source>
        <dbReference type="SAM" id="SignalP"/>
    </source>
</evidence>
<keyword evidence="1" id="KW-0732">Signal</keyword>
<organism evidence="2 3">
    <name type="scientific">Pelagerythrobacter marensis</name>
    <dbReference type="NCBI Taxonomy" id="543877"/>
    <lineage>
        <taxon>Bacteria</taxon>
        <taxon>Pseudomonadati</taxon>
        <taxon>Pseudomonadota</taxon>
        <taxon>Alphaproteobacteria</taxon>
        <taxon>Sphingomonadales</taxon>
        <taxon>Erythrobacteraceae</taxon>
        <taxon>Pelagerythrobacter</taxon>
    </lineage>
</organism>
<accession>A0A0G3XDE3</accession>
<dbReference type="AlphaFoldDB" id="A0A0G3XDE3"/>
<dbReference type="KEGG" id="amx:AM2010_2377"/>
<proteinExistence type="predicted"/>
<dbReference type="STRING" id="543877.AM2010_2377"/>
<evidence type="ECO:0000313" key="3">
    <source>
        <dbReference type="Proteomes" id="UP000037643"/>
    </source>
</evidence>
<dbReference type="InterPro" id="IPR030972">
    <property type="entry name" value="UrcA_uranyl"/>
</dbReference>
<gene>
    <name evidence="2" type="ORF">AM2010_2377</name>
</gene>
<dbReference type="NCBIfam" id="TIGR04433">
    <property type="entry name" value="UrcA_uranyl"/>
    <property type="match status" value="1"/>
</dbReference>
<reference evidence="2 3" key="1">
    <citation type="submission" date="2015-06" db="EMBL/GenBank/DDBJ databases">
        <authorList>
            <person name="Kim K.M."/>
        </authorList>
    </citation>
    <scope>NUCLEOTIDE SEQUENCE [LARGE SCALE GENOMIC DNA]</scope>
    <source>
        <strain evidence="2 3">KCTC 22370</strain>
    </source>
</reference>
<dbReference type="RefSeq" id="WP_047807260.1">
    <property type="nucleotide sequence ID" value="NZ_CP011805.1"/>
</dbReference>
<evidence type="ECO:0000313" key="2">
    <source>
        <dbReference type="EMBL" id="AKM08433.1"/>
    </source>
</evidence>
<feature type="signal peptide" evidence="1">
    <location>
        <begin position="1"/>
        <end position="23"/>
    </location>
</feature>
<dbReference type="EMBL" id="CP011805">
    <property type="protein sequence ID" value="AKM08433.1"/>
    <property type="molecule type" value="Genomic_DNA"/>
</dbReference>
<sequence precursor="true">MKRPLIALAAIATFGATAAPAYADSLSIPYRDLDLSTAEGQKALDRRIDVAAREFCALDQQRTGTRIASSGSRRCYVETKRQAKKHFAAILDEQRVGG</sequence>
<keyword evidence="3" id="KW-1185">Reference proteome</keyword>
<protein>
    <recommendedName>
        <fullName evidence="4">UrcA family protein</fullName>
    </recommendedName>
</protein>
<feature type="chain" id="PRO_5002562441" description="UrcA family protein" evidence="1">
    <location>
        <begin position="24"/>
        <end position="98"/>
    </location>
</feature>
<dbReference type="OrthoDB" id="7450905at2"/>